<proteinExistence type="inferred from homology"/>
<evidence type="ECO:0000313" key="3">
    <source>
        <dbReference type="EMBL" id="MBC8537682.1"/>
    </source>
</evidence>
<dbReference type="InterPro" id="IPR003593">
    <property type="entry name" value="AAA+_ATPase"/>
</dbReference>
<sequence length="511" mass="55699">MLAKVGSCGLMGLGGFHVDVEVDVSSGMPCMEIVGLADTAVKESRERVRSALKNAGFAYPASRIIINLAPADLRKEGPIYDLPIAVGILAASGQVPFSGRRDTVFLGELSLDGEIRGVHGVLPMLIDARSRGMRRAVVPEENAGEAAYIEGLQILPVRNLSELASYMRGEKEMVYCQPGKFAARRESSGDIDFKYIKGQDAAKRAMEIAVAGSHNIFLIGPPGSGKTMLARAVPTIMPLLTFAEALEVTKVHSVSGELRGGIVTERPFRSPHHTASTASLIGGGAKARPGEVSLAHQGVLFLDELPEFRREALEALRQPLEDGFVTVSRVNARVEYPARFMLVASMNPCPCGYYGDPSGKCRCTPGQIRRYLSQRISGPLLNRVDLHVEVARPLYEDLISAREGEPSSAVRNRVEQAREIQRERYQKAGILVNSQLRGGMFDEFCKLDAACELLLSSAFQSLNLSARAYRRILMVARTIADLAGSGEIREEHVAEAVQYRSLDRKYWGGEV</sequence>
<dbReference type="SUPFAM" id="SSF54211">
    <property type="entry name" value="Ribosomal protein S5 domain 2-like"/>
    <property type="match status" value="1"/>
</dbReference>
<evidence type="ECO:0000259" key="2">
    <source>
        <dbReference type="SMART" id="SM00382"/>
    </source>
</evidence>
<dbReference type="Pfam" id="PF13335">
    <property type="entry name" value="Mg_chelatase_C"/>
    <property type="match status" value="1"/>
</dbReference>
<reference evidence="3" key="1">
    <citation type="submission" date="2020-08" db="EMBL/GenBank/DDBJ databases">
        <title>Genome public.</title>
        <authorList>
            <person name="Liu C."/>
            <person name="Sun Q."/>
        </authorList>
    </citation>
    <scope>NUCLEOTIDE SEQUENCE</scope>
    <source>
        <strain evidence="3">NSJ-63</strain>
    </source>
</reference>
<protein>
    <submittedName>
        <fullName evidence="3">YifB family Mg chelatase-like AAA ATPase</fullName>
    </submittedName>
</protein>
<comment type="similarity">
    <text evidence="1">Belongs to the Mg-chelatase subunits D/I family. ComM subfamily.</text>
</comment>
<organism evidence="3 4">
    <name type="scientific">Guopingia tenuis</name>
    <dbReference type="NCBI Taxonomy" id="2763656"/>
    <lineage>
        <taxon>Bacteria</taxon>
        <taxon>Bacillati</taxon>
        <taxon>Bacillota</taxon>
        <taxon>Clostridia</taxon>
        <taxon>Christensenellales</taxon>
        <taxon>Christensenellaceae</taxon>
        <taxon>Guopingia</taxon>
    </lineage>
</organism>
<dbReference type="InterPro" id="IPR045006">
    <property type="entry name" value="CHLI-like"/>
</dbReference>
<comment type="caution">
    <text evidence="3">The sequence shown here is derived from an EMBL/GenBank/DDBJ whole genome shotgun (WGS) entry which is preliminary data.</text>
</comment>
<keyword evidence="4" id="KW-1185">Reference proteome</keyword>
<dbReference type="AlphaFoldDB" id="A0A926DH47"/>
<dbReference type="InterPro" id="IPR025158">
    <property type="entry name" value="Mg_chelat-rel_C"/>
</dbReference>
<gene>
    <name evidence="3" type="ORF">H8693_01895</name>
</gene>
<dbReference type="Gene3D" id="3.40.50.300">
    <property type="entry name" value="P-loop containing nucleotide triphosphate hydrolases"/>
    <property type="match status" value="1"/>
</dbReference>
<dbReference type="InterPro" id="IPR020568">
    <property type="entry name" value="Ribosomal_Su5_D2-typ_SF"/>
</dbReference>
<dbReference type="Pfam" id="PF13541">
    <property type="entry name" value="ChlI"/>
    <property type="match status" value="1"/>
</dbReference>
<dbReference type="PANTHER" id="PTHR32039:SF7">
    <property type="entry name" value="COMPETENCE PROTEIN COMM"/>
    <property type="match status" value="1"/>
</dbReference>
<dbReference type="EMBL" id="JACRSS010000001">
    <property type="protein sequence ID" value="MBC8537682.1"/>
    <property type="molecule type" value="Genomic_DNA"/>
</dbReference>
<evidence type="ECO:0000313" key="4">
    <source>
        <dbReference type="Proteomes" id="UP000617951"/>
    </source>
</evidence>
<feature type="domain" description="AAA+ ATPase" evidence="2">
    <location>
        <begin position="212"/>
        <end position="394"/>
    </location>
</feature>
<dbReference type="InterPro" id="IPR027417">
    <property type="entry name" value="P-loop_NTPase"/>
</dbReference>
<dbReference type="Proteomes" id="UP000617951">
    <property type="component" value="Unassembled WGS sequence"/>
</dbReference>
<dbReference type="InterPro" id="IPR014721">
    <property type="entry name" value="Ribsml_uS5_D2-typ_fold_subgr"/>
</dbReference>
<name>A0A926DH47_9FIRM</name>
<dbReference type="RefSeq" id="WP_249279561.1">
    <property type="nucleotide sequence ID" value="NZ_JACRSS010000001.1"/>
</dbReference>
<dbReference type="NCBIfam" id="TIGR00368">
    <property type="entry name" value="YifB family Mg chelatase-like AAA ATPase"/>
    <property type="match status" value="1"/>
</dbReference>
<dbReference type="SUPFAM" id="SSF52540">
    <property type="entry name" value="P-loop containing nucleoside triphosphate hydrolases"/>
    <property type="match status" value="1"/>
</dbReference>
<dbReference type="SMART" id="SM00382">
    <property type="entry name" value="AAA"/>
    <property type="match status" value="1"/>
</dbReference>
<dbReference type="GO" id="GO:0005524">
    <property type="term" value="F:ATP binding"/>
    <property type="evidence" value="ECO:0007669"/>
    <property type="project" value="InterPro"/>
</dbReference>
<dbReference type="CDD" id="cd00009">
    <property type="entry name" value="AAA"/>
    <property type="match status" value="1"/>
</dbReference>
<dbReference type="InterPro" id="IPR000523">
    <property type="entry name" value="Mg_chelatse_chII-like_cat_dom"/>
</dbReference>
<evidence type="ECO:0000256" key="1">
    <source>
        <dbReference type="ARBA" id="ARBA00006354"/>
    </source>
</evidence>
<dbReference type="PANTHER" id="PTHR32039">
    <property type="entry name" value="MAGNESIUM-CHELATASE SUBUNIT CHLI"/>
    <property type="match status" value="1"/>
</dbReference>
<dbReference type="InterPro" id="IPR004482">
    <property type="entry name" value="Mg_chelat-rel"/>
</dbReference>
<dbReference type="Pfam" id="PF01078">
    <property type="entry name" value="Mg_chelatase"/>
    <property type="match status" value="1"/>
</dbReference>
<accession>A0A926DH47</accession>
<dbReference type="Gene3D" id="3.30.230.10">
    <property type="match status" value="1"/>
</dbReference>